<dbReference type="InterPro" id="IPR005130">
    <property type="entry name" value="Ser_deHydtase-like_asu"/>
</dbReference>
<evidence type="ECO:0000256" key="1">
    <source>
        <dbReference type="HAMAP-Rule" id="MF_01845"/>
    </source>
</evidence>
<dbReference type="Proteomes" id="UP000043763">
    <property type="component" value="Unassembled WGS sequence"/>
</dbReference>
<sequence>MDRTLYSNYINILKEELIPALGCTEPIAIAFAGAKVREIIGNIPEHITVKCSGNIIKNVKGVTVPNSGGLKGIDTAAILGLIGGDASKNLEVLSSIKEENIEKTKELLNNKEFCTCELIEGDENLHIIIEAKYKDTNALVEIKNAHTNITRISKNGEELLNSNNYSNKKEEDLRDTLNIKDILNFANEVNIDNIKDIIKRQIELNYSISEEGLKNDYGSGIGKTLMKYYGDDIRNKAKAYASAGSDARMGGCSMPVVTNSGSGNQGITVSIPVIKYAEHMKVSEEKLYRALVLSNLIAILQKKHIGKLSAFCGVVCAATGSASAIAYLHDCDYQVICDTITNALCTIGGMVCDGAKSSCASKIAEAIDCGILAFNLARDGKVFKAGDGLVKNDIEATIDSIGRMAKEGMKSTDVEILNIMIDK</sequence>
<dbReference type="EMBL" id="CVLB01000001">
    <property type="protein sequence ID" value="CRF32308.1"/>
    <property type="molecule type" value="Genomic_DNA"/>
</dbReference>
<comment type="similarity">
    <text evidence="1">Belongs to the UPF0597 family.</text>
</comment>
<dbReference type="PANTHER" id="PTHR30501:SF2">
    <property type="entry name" value="UPF0597 PROTEIN YHAM"/>
    <property type="match status" value="1"/>
</dbReference>
<gene>
    <name evidence="3" type="ORF">BRSU_0709</name>
</gene>
<dbReference type="PIRSF" id="PIRSF006054">
    <property type="entry name" value="UCP006054"/>
    <property type="match status" value="1"/>
</dbReference>
<proteinExistence type="inferred from homology"/>
<name>A0A0G4K5Q4_9SPIR</name>
<dbReference type="OrthoDB" id="41906at2"/>
<dbReference type="GO" id="GO:0019450">
    <property type="term" value="P:L-cysteine catabolic process to pyruvate"/>
    <property type="evidence" value="ECO:0007669"/>
    <property type="project" value="TreeGrafter"/>
</dbReference>
<reference evidence="4" key="1">
    <citation type="submission" date="2015-04" db="EMBL/GenBank/DDBJ databases">
        <authorList>
            <person name="Mushtaq Mamoona"/>
        </authorList>
    </citation>
    <scope>NUCLEOTIDE SEQUENCE [LARGE SCALE GENOMIC DNA]</scope>
    <source>
        <strain evidence="4">AN4859/03</strain>
    </source>
</reference>
<evidence type="ECO:0000313" key="3">
    <source>
        <dbReference type="EMBL" id="CRF32308.1"/>
    </source>
</evidence>
<feature type="domain" description="Serine dehydratase-like alpha subunit" evidence="2">
    <location>
        <begin position="88"/>
        <end position="418"/>
    </location>
</feature>
<dbReference type="InterPro" id="IPR021144">
    <property type="entry name" value="UPF0597"/>
</dbReference>
<dbReference type="PANTHER" id="PTHR30501">
    <property type="entry name" value="UPF0597 PROTEIN YHAM"/>
    <property type="match status" value="1"/>
</dbReference>
<evidence type="ECO:0000313" key="4">
    <source>
        <dbReference type="Proteomes" id="UP000043763"/>
    </source>
</evidence>
<keyword evidence="4" id="KW-1185">Reference proteome</keyword>
<accession>A0A0G4K5Q4</accession>
<dbReference type="Pfam" id="PF03313">
    <property type="entry name" value="SDH_alpha"/>
    <property type="match status" value="1"/>
</dbReference>
<dbReference type="HAMAP" id="MF_01845">
    <property type="entry name" value="UPF0597"/>
    <property type="match status" value="1"/>
</dbReference>
<dbReference type="AlphaFoldDB" id="A0A0G4K5Q4"/>
<protein>
    <recommendedName>
        <fullName evidence="1">UPF0597 protein BRSU_0709</fullName>
    </recommendedName>
</protein>
<evidence type="ECO:0000259" key="2">
    <source>
        <dbReference type="Pfam" id="PF03313"/>
    </source>
</evidence>
<dbReference type="GO" id="GO:0080146">
    <property type="term" value="F:L-cysteine desulfhydrase activity"/>
    <property type="evidence" value="ECO:0007669"/>
    <property type="project" value="TreeGrafter"/>
</dbReference>
<dbReference type="RefSeq" id="WP_048593812.1">
    <property type="nucleotide sequence ID" value="NZ_CVLB01000001.1"/>
</dbReference>
<organism evidence="3 4">
    <name type="scientific">Brachyspira suanatina</name>
    <dbReference type="NCBI Taxonomy" id="381802"/>
    <lineage>
        <taxon>Bacteria</taxon>
        <taxon>Pseudomonadati</taxon>
        <taxon>Spirochaetota</taxon>
        <taxon>Spirochaetia</taxon>
        <taxon>Brachyspirales</taxon>
        <taxon>Brachyspiraceae</taxon>
        <taxon>Brachyspira</taxon>
    </lineage>
</organism>